<evidence type="ECO:0000256" key="1">
    <source>
        <dbReference type="SAM" id="MobiDB-lite"/>
    </source>
</evidence>
<feature type="compositionally biased region" description="Basic and acidic residues" evidence="1">
    <location>
        <begin position="1"/>
        <end position="14"/>
    </location>
</feature>
<evidence type="ECO:0000313" key="3">
    <source>
        <dbReference type="Proteomes" id="UP001178461"/>
    </source>
</evidence>
<evidence type="ECO:0000313" key="2">
    <source>
        <dbReference type="EMBL" id="CAI5794429.1"/>
    </source>
</evidence>
<reference evidence="2" key="1">
    <citation type="submission" date="2022-12" db="EMBL/GenBank/DDBJ databases">
        <authorList>
            <person name="Alioto T."/>
            <person name="Alioto T."/>
            <person name="Gomez Garrido J."/>
        </authorList>
    </citation>
    <scope>NUCLEOTIDE SEQUENCE</scope>
</reference>
<accession>A0AA35LF21</accession>
<keyword evidence="3" id="KW-1185">Reference proteome</keyword>
<dbReference type="EMBL" id="OX395140">
    <property type="protein sequence ID" value="CAI5794429.1"/>
    <property type="molecule type" value="Genomic_DNA"/>
</dbReference>
<sequence length="122" mass="13741">MADLGERLRWRKTLEPIPKGIQQSPPTRGKKDRGDLAIKGIGIPNPQKENPLRKKYKSPKTQLGQGGRQPAFIDRTHKSTSVASAENGEQLQAKMELLSGAERTVEERQHRQRLSRLNPAVR</sequence>
<gene>
    <name evidence="2" type="ORF">PODLI_1B001583</name>
</gene>
<dbReference type="AlphaFoldDB" id="A0AA35LF21"/>
<proteinExistence type="predicted"/>
<protein>
    <submittedName>
        <fullName evidence="2">Uncharacterized protein</fullName>
    </submittedName>
</protein>
<feature type="region of interest" description="Disordered" evidence="1">
    <location>
        <begin position="98"/>
        <end position="122"/>
    </location>
</feature>
<dbReference type="Proteomes" id="UP001178461">
    <property type="component" value="Chromosome Z"/>
</dbReference>
<name>A0AA35LF21_9SAUR</name>
<organism evidence="2 3">
    <name type="scientific">Podarcis lilfordi</name>
    <name type="common">Lilford's wall lizard</name>
    <dbReference type="NCBI Taxonomy" id="74358"/>
    <lineage>
        <taxon>Eukaryota</taxon>
        <taxon>Metazoa</taxon>
        <taxon>Chordata</taxon>
        <taxon>Craniata</taxon>
        <taxon>Vertebrata</taxon>
        <taxon>Euteleostomi</taxon>
        <taxon>Lepidosauria</taxon>
        <taxon>Squamata</taxon>
        <taxon>Bifurcata</taxon>
        <taxon>Unidentata</taxon>
        <taxon>Episquamata</taxon>
        <taxon>Laterata</taxon>
        <taxon>Lacertibaenia</taxon>
        <taxon>Lacertidae</taxon>
        <taxon>Podarcis</taxon>
    </lineage>
</organism>
<feature type="region of interest" description="Disordered" evidence="1">
    <location>
        <begin position="1"/>
        <end position="72"/>
    </location>
</feature>